<evidence type="ECO:0000256" key="5">
    <source>
        <dbReference type="ARBA" id="ARBA00024227"/>
    </source>
</evidence>
<dbReference type="GO" id="GO:0004077">
    <property type="term" value="F:biotin--[biotin carboxyl-carrier protein] ligase activity"/>
    <property type="evidence" value="ECO:0007669"/>
    <property type="project" value="UniProtKB-EC"/>
</dbReference>
<dbReference type="InterPro" id="IPR003142">
    <property type="entry name" value="BPL_C"/>
</dbReference>
<evidence type="ECO:0000256" key="3">
    <source>
        <dbReference type="ARBA" id="ARBA00022840"/>
    </source>
</evidence>
<dbReference type="OrthoDB" id="9807064at2"/>
<name>A0A3R9XA01_9SPHN</name>
<evidence type="ECO:0000259" key="7">
    <source>
        <dbReference type="PROSITE" id="PS51733"/>
    </source>
</evidence>
<dbReference type="GO" id="GO:0005737">
    <property type="term" value="C:cytoplasm"/>
    <property type="evidence" value="ECO:0007669"/>
    <property type="project" value="TreeGrafter"/>
</dbReference>
<dbReference type="AlphaFoldDB" id="A0A3R9XA01"/>
<comment type="caution">
    <text evidence="8">The sequence shown here is derived from an EMBL/GenBank/DDBJ whole genome shotgun (WGS) entry which is preliminary data.</text>
</comment>
<dbReference type="EC" id="6.3.4.15" evidence="5"/>
<dbReference type="InterPro" id="IPR004143">
    <property type="entry name" value="BPL_LPL_catalytic"/>
</dbReference>
<evidence type="ECO:0000313" key="9">
    <source>
        <dbReference type="Proteomes" id="UP000274661"/>
    </source>
</evidence>
<keyword evidence="1 8" id="KW-0436">Ligase</keyword>
<keyword evidence="3" id="KW-0067">ATP-binding</keyword>
<keyword evidence="2" id="KW-0547">Nucleotide-binding</keyword>
<dbReference type="PANTHER" id="PTHR12835">
    <property type="entry name" value="BIOTIN PROTEIN LIGASE"/>
    <property type="match status" value="1"/>
</dbReference>
<dbReference type="Gene3D" id="3.30.930.10">
    <property type="entry name" value="Bira Bifunctional Protein, Domain 2"/>
    <property type="match status" value="1"/>
</dbReference>
<dbReference type="PROSITE" id="PS51733">
    <property type="entry name" value="BPL_LPL_CATALYTIC"/>
    <property type="match status" value="1"/>
</dbReference>
<evidence type="ECO:0000256" key="6">
    <source>
        <dbReference type="ARBA" id="ARBA00047846"/>
    </source>
</evidence>
<dbReference type="SUPFAM" id="SSF50037">
    <property type="entry name" value="C-terminal domain of transcriptional repressors"/>
    <property type="match status" value="1"/>
</dbReference>
<sequence length="228" mass="23891">MRFVERTGSTNADLLANAAAPDGEWLVALEQQDGRGRQGREWTSPPGNFYGSTLIAFGPNDPPAQALSLAAGIALIRAVEAAAPATGLMLKWPNDLLLGAGKLGGILLERSGDRIVAGFGVNLAAAPDFADRPTAALSSVSLVSPESFAPLLAASMDRAMNLWRSDLESLRSMWLESAHPLGTRLTVHGGDGELVAGRFEGLEPDGALRLRTDDGQLRTLHAGDVSLG</sequence>
<feature type="domain" description="BPL/LPL catalytic" evidence="7">
    <location>
        <begin position="1"/>
        <end position="164"/>
    </location>
</feature>
<dbReference type="Pfam" id="PF03099">
    <property type="entry name" value="BPL_LplA_LipB"/>
    <property type="match status" value="1"/>
</dbReference>
<dbReference type="InterPro" id="IPR004408">
    <property type="entry name" value="Biotin_CoA_COase_ligase"/>
</dbReference>
<dbReference type="GO" id="GO:0005524">
    <property type="term" value="F:ATP binding"/>
    <property type="evidence" value="ECO:0007669"/>
    <property type="project" value="UniProtKB-KW"/>
</dbReference>
<evidence type="ECO:0000313" key="8">
    <source>
        <dbReference type="EMBL" id="RST32203.1"/>
    </source>
</evidence>
<proteinExistence type="predicted"/>
<protein>
    <recommendedName>
        <fullName evidence="5">biotin--[biotin carboxyl-carrier protein] ligase</fullName>
        <ecNumber evidence="5">6.3.4.15</ecNumber>
    </recommendedName>
</protein>
<dbReference type="Proteomes" id="UP000274661">
    <property type="component" value="Unassembled WGS sequence"/>
</dbReference>
<dbReference type="InterPro" id="IPR008988">
    <property type="entry name" value="Transcriptional_repressor_C"/>
</dbReference>
<dbReference type="Pfam" id="PF02237">
    <property type="entry name" value="BPL_C"/>
    <property type="match status" value="1"/>
</dbReference>
<keyword evidence="9" id="KW-1185">Reference proteome</keyword>
<evidence type="ECO:0000256" key="2">
    <source>
        <dbReference type="ARBA" id="ARBA00022741"/>
    </source>
</evidence>
<reference evidence="8 9" key="1">
    <citation type="submission" date="2018-12" db="EMBL/GenBank/DDBJ databases">
        <title>Sphingomonas sp. HMF7854 Genome sequencing and assembly.</title>
        <authorList>
            <person name="Cha I."/>
            <person name="Kang H."/>
            <person name="Kim H."/>
            <person name="Kang J."/>
            <person name="Joh K."/>
        </authorList>
    </citation>
    <scope>NUCLEOTIDE SEQUENCE [LARGE SCALE GENOMIC DNA]</scope>
    <source>
        <strain evidence="8 9">HMF7854</strain>
    </source>
</reference>
<gene>
    <name evidence="8" type="ORF">HMF7854_09020</name>
</gene>
<dbReference type="PANTHER" id="PTHR12835:SF5">
    <property type="entry name" value="BIOTIN--PROTEIN LIGASE"/>
    <property type="match status" value="1"/>
</dbReference>
<comment type="catalytic activity">
    <reaction evidence="6">
        <text>biotin + L-lysyl-[protein] + ATP = N(6)-biotinyl-L-lysyl-[protein] + AMP + diphosphate + H(+)</text>
        <dbReference type="Rhea" id="RHEA:11756"/>
        <dbReference type="Rhea" id="RHEA-COMP:9752"/>
        <dbReference type="Rhea" id="RHEA-COMP:10505"/>
        <dbReference type="ChEBI" id="CHEBI:15378"/>
        <dbReference type="ChEBI" id="CHEBI:29969"/>
        <dbReference type="ChEBI" id="CHEBI:30616"/>
        <dbReference type="ChEBI" id="CHEBI:33019"/>
        <dbReference type="ChEBI" id="CHEBI:57586"/>
        <dbReference type="ChEBI" id="CHEBI:83144"/>
        <dbReference type="ChEBI" id="CHEBI:456215"/>
        <dbReference type="EC" id="6.3.4.15"/>
    </reaction>
</comment>
<keyword evidence="4" id="KW-0092">Biotin</keyword>
<dbReference type="RefSeq" id="WP_126720149.1">
    <property type="nucleotide sequence ID" value="NZ_RWJF01000001.1"/>
</dbReference>
<dbReference type="NCBIfam" id="TIGR00121">
    <property type="entry name" value="birA_ligase"/>
    <property type="match status" value="1"/>
</dbReference>
<organism evidence="8 9">
    <name type="scientific">Sphingomonas ginkgonis</name>
    <dbReference type="NCBI Taxonomy" id="2315330"/>
    <lineage>
        <taxon>Bacteria</taxon>
        <taxon>Pseudomonadati</taxon>
        <taxon>Pseudomonadota</taxon>
        <taxon>Alphaproteobacteria</taxon>
        <taxon>Sphingomonadales</taxon>
        <taxon>Sphingomonadaceae</taxon>
        <taxon>Sphingomonas</taxon>
    </lineage>
</organism>
<evidence type="ECO:0000256" key="4">
    <source>
        <dbReference type="ARBA" id="ARBA00023267"/>
    </source>
</evidence>
<dbReference type="Gene3D" id="2.30.30.100">
    <property type="match status" value="1"/>
</dbReference>
<accession>A0A3R9XA01</accession>
<dbReference type="InterPro" id="IPR045864">
    <property type="entry name" value="aa-tRNA-synth_II/BPL/LPL"/>
</dbReference>
<dbReference type="EMBL" id="RWJF01000001">
    <property type="protein sequence ID" value="RST32203.1"/>
    <property type="molecule type" value="Genomic_DNA"/>
</dbReference>
<dbReference type="SUPFAM" id="SSF55681">
    <property type="entry name" value="Class II aaRS and biotin synthetases"/>
    <property type="match status" value="1"/>
</dbReference>
<evidence type="ECO:0000256" key="1">
    <source>
        <dbReference type="ARBA" id="ARBA00022598"/>
    </source>
</evidence>